<protein>
    <recommendedName>
        <fullName evidence="3">Lipoprotein</fullName>
    </recommendedName>
</protein>
<dbReference type="PROSITE" id="PS51257">
    <property type="entry name" value="PROKAR_LIPOPROTEIN"/>
    <property type="match status" value="1"/>
</dbReference>
<evidence type="ECO:0008006" key="3">
    <source>
        <dbReference type="Google" id="ProtNLM"/>
    </source>
</evidence>
<sequence length="77" mass="8704">MRPLPLLVILFLCGCATPGDPEKQNRTASASRIHCDREVPTGSHRSIITCRSEEQRKQDREDAQRVLTRPAVRQPPL</sequence>
<name>A0A383EGM5_9ZZZZ</name>
<proteinExistence type="predicted"/>
<accession>A0A383EGM5</accession>
<feature type="compositionally biased region" description="Basic and acidic residues" evidence="1">
    <location>
        <begin position="51"/>
        <end position="64"/>
    </location>
</feature>
<organism evidence="2">
    <name type="scientific">marine metagenome</name>
    <dbReference type="NCBI Taxonomy" id="408172"/>
    <lineage>
        <taxon>unclassified sequences</taxon>
        <taxon>metagenomes</taxon>
        <taxon>ecological metagenomes</taxon>
    </lineage>
</organism>
<dbReference type="AlphaFoldDB" id="A0A383EGM5"/>
<feature type="region of interest" description="Disordered" evidence="1">
    <location>
        <begin position="18"/>
        <end position="77"/>
    </location>
</feature>
<gene>
    <name evidence="2" type="ORF">METZ01_LOCUS508427</name>
</gene>
<reference evidence="2" key="1">
    <citation type="submission" date="2018-05" db="EMBL/GenBank/DDBJ databases">
        <authorList>
            <person name="Lanie J.A."/>
            <person name="Ng W.-L."/>
            <person name="Kazmierczak K.M."/>
            <person name="Andrzejewski T.M."/>
            <person name="Davidsen T.M."/>
            <person name="Wayne K.J."/>
            <person name="Tettelin H."/>
            <person name="Glass J.I."/>
            <person name="Rusch D."/>
            <person name="Podicherti R."/>
            <person name="Tsui H.-C.T."/>
            <person name="Winkler M.E."/>
        </authorList>
    </citation>
    <scope>NUCLEOTIDE SEQUENCE</scope>
</reference>
<dbReference type="EMBL" id="UINC01225482">
    <property type="protein sequence ID" value="SVE55573.1"/>
    <property type="molecule type" value="Genomic_DNA"/>
</dbReference>
<evidence type="ECO:0000313" key="2">
    <source>
        <dbReference type="EMBL" id="SVE55573.1"/>
    </source>
</evidence>
<evidence type="ECO:0000256" key="1">
    <source>
        <dbReference type="SAM" id="MobiDB-lite"/>
    </source>
</evidence>